<sequence length="183" mass="20520">MLRALLEIIVGGVASTPQDVRLYASYSLLAASVKCDSGTGSDEKTSRGVIEACVEWLIENEFISFQRDGQDERYRPTQLGSATLSSSLSPPEALGIFADLQRAMKGFVLENDLHILYLITPLYAEWTTIDWYQFFCLWEQLPSSMKRVAELVGVQEGFLARSVSGKLVAKTEKQHRQMAVHKR</sequence>
<dbReference type="Pfam" id="PF21099">
    <property type="entry name" value="POLQ_helical"/>
    <property type="match status" value="1"/>
</dbReference>
<dbReference type="AlphaFoldDB" id="A0A9D3B9K1"/>
<comment type="caution">
    <text evidence="3">The sequence shown here is derived from an EMBL/GenBank/DDBJ whole genome shotgun (WGS) entry which is preliminary data.</text>
</comment>
<name>A0A9D3B9K1_NOTFU</name>
<dbReference type="GO" id="GO:0097681">
    <property type="term" value="P:double-strand break repair via alternative nonhomologous end joining"/>
    <property type="evidence" value="ECO:0007669"/>
    <property type="project" value="TreeGrafter"/>
</dbReference>
<accession>A0A9D3B9K1</accession>
<organism evidence="3 4">
    <name type="scientific">Nothobranchius furzeri</name>
    <name type="common">Turquoise killifish</name>
    <dbReference type="NCBI Taxonomy" id="105023"/>
    <lineage>
        <taxon>Eukaryota</taxon>
        <taxon>Metazoa</taxon>
        <taxon>Chordata</taxon>
        <taxon>Craniata</taxon>
        <taxon>Vertebrata</taxon>
        <taxon>Euteleostomi</taxon>
        <taxon>Actinopterygii</taxon>
        <taxon>Neopterygii</taxon>
        <taxon>Teleostei</taxon>
        <taxon>Neoteleostei</taxon>
        <taxon>Acanthomorphata</taxon>
        <taxon>Ovalentaria</taxon>
        <taxon>Atherinomorphae</taxon>
        <taxon>Cyprinodontiformes</taxon>
        <taxon>Nothobranchiidae</taxon>
        <taxon>Nothobranchius</taxon>
    </lineage>
</organism>
<dbReference type="GO" id="GO:0003887">
    <property type="term" value="F:DNA-directed DNA polymerase activity"/>
    <property type="evidence" value="ECO:0007669"/>
    <property type="project" value="InterPro"/>
</dbReference>
<dbReference type="InterPro" id="IPR048960">
    <property type="entry name" value="POLQ-like_helical"/>
</dbReference>
<dbReference type="Gene3D" id="1.10.3380.30">
    <property type="match status" value="1"/>
</dbReference>
<evidence type="ECO:0000259" key="1">
    <source>
        <dbReference type="Pfam" id="PF20470"/>
    </source>
</evidence>
<dbReference type="PANTHER" id="PTHR10133:SF62">
    <property type="entry name" value="DNA POLYMERASE THETA"/>
    <property type="match status" value="1"/>
</dbReference>
<evidence type="ECO:0000313" key="3">
    <source>
        <dbReference type="EMBL" id="KAF7199195.1"/>
    </source>
</evidence>
<dbReference type="InterPro" id="IPR002298">
    <property type="entry name" value="DNA_polymerase_A"/>
</dbReference>
<dbReference type="GO" id="GO:0006261">
    <property type="term" value="P:DNA-templated DNA replication"/>
    <property type="evidence" value="ECO:0007669"/>
    <property type="project" value="InterPro"/>
</dbReference>
<evidence type="ECO:0000313" key="4">
    <source>
        <dbReference type="Proteomes" id="UP000822369"/>
    </source>
</evidence>
<protein>
    <submittedName>
        <fullName evidence="3">DNA polymerase theta-like</fullName>
    </submittedName>
</protein>
<gene>
    <name evidence="3" type="ORF">G4P62_019351</name>
</gene>
<feature type="domain" description="DNA polymerase theta-like helix-turn-helix" evidence="1">
    <location>
        <begin position="1"/>
        <end position="63"/>
    </location>
</feature>
<dbReference type="EMBL" id="JAAVVJ010008002">
    <property type="protein sequence ID" value="KAF7199195.1"/>
    <property type="molecule type" value="Genomic_DNA"/>
</dbReference>
<dbReference type="InterPro" id="IPR036390">
    <property type="entry name" value="WH_DNA-bd_sf"/>
</dbReference>
<feature type="domain" description="POLQ-like helical" evidence="2">
    <location>
        <begin position="90"/>
        <end position="183"/>
    </location>
</feature>
<dbReference type="InterPro" id="IPR046931">
    <property type="entry name" value="HTH_61"/>
</dbReference>
<proteinExistence type="predicted"/>
<reference evidence="3" key="1">
    <citation type="submission" date="2020-03" db="EMBL/GenBank/DDBJ databases">
        <title>Intra-Species Differences in Population Size shape Life History and Genome Evolution.</title>
        <authorList>
            <person name="Willemsen D."/>
            <person name="Cui R."/>
            <person name="Valenzano D.R."/>
        </authorList>
    </citation>
    <scope>NUCLEOTIDE SEQUENCE</scope>
    <source>
        <strain evidence="3">GRZ</strain>
        <tissue evidence="3">Whole</tissue>
    </source>
</reference>
<dbReference type="PANTHER" id="PTHR10133">
    <property type="entry name" value="DNA POLYMERASE I"/>
    <property type="match status" value="1"/>
</dbReference>
<dbReference type="Proteomes" id="UP000822369">
    <property type="component" value="Unassembled WGS sequence"/>
</dbReference>
<evidence type="ECO:0000259" key="2">
    <source>
        <dbReference type="Pfam" id="PF21099"/>
    </source>
</evidence>
<dbReference type="KEGG" id="nfu:107372794"/>
<dbReference type="SUPFAM" id="SSF46785">
    <property type="entry name" value="Winged helix' DNA-binding domain"/>
    <property type="match status" value="1"/>
</dbReference>
<dbReference type="Pfam" id="PF20470">
    <property type="entry name" value="HTH_61"/>
    <property type="match status" value="1"/>
</dbReference>